<protein>
    <submittedName>
        <fullName evidence="2">Uncharacterized protein</fullName>
    </submittedName>
</protein>
<dbReference type="EMBL" id="MU128915">
    <property type="protein sequence ID" value="KAF9519953.1"/>
    <property type="molecule type" value="Genomic_DNA"/>
</dbReference>
<evidence type="ECO:0000313" key="3">
    <source>
        <dbReference type="Proteomes" id="UP000886523"/>
    </source>
</evidence>
<accession>A0A9P6E1V7</accession>
<keyword evidence="3" id="KW-1185">Reference proteome</keyword>
<dbReference type="AlphaFoldDB" id="A0A9P6E1V7"/>
<comment type="caution">
    <text evidence="2">The sequence shown here is derived from an EMBL/GenBank/DDBJ whole genome shotgun (WGS) entry which is preliminary data.</text>
</comment>
<organism evidence="2 3">
    <name type="scientific">Hydnum rufescens UP504</name>
    <dbReference type="NCBI Taxonomy" id="1448309"/>
    <lineage>
        <taxon>Eukaryota</taxon>
        <taxon>Fungi</taxon>
        <taxon>Dikarya</taxon>
        <taxon>Basidiomycota</taxon>
        <taxon>Agaricomycotina</taxon>
        <taxon>Agaricomycetes</taxon>
        <taxon>Cantharellales</taxon>
        <taxon>Hydnaceae</taxon>
        <taxon>Hydnum</taxon>
    </lineage>
</organism>
<feature type="region of interest" description="Disordered" evidence="1">
    <location>
        <begin position="69"/>
        <end position="136"/>
    </location>
</feature>
<sequence>MGEQYEEDPSFALQVTLLLHNTEDINNPSNTDIDFDDDTELSAQILVHLHFGKFQTRPQAFMLHGNTFMTNESDESGENDGYWITSPFDDETLTDNDAEGETDPEGEDWSVNGEELNNGGDVDSEIDDKGLQSQSN</sequence>
<dbReference type="Proteomes" id="UP000886523">
    <property type="component" value="Unassembled WGS sequence"/>
</dbReference>
<evidence type="ECO:0000256" key="1">
    <source>
        <dbReference type="SAM" id="MobiDB-lite"/>
    </source>
</evidence>
<name>A0A9P6E1V7_9AGAM</name>
<feature type="compositionally biased region" description="Acidic residues" evidence="1">
    <location>
        <begin position="88"/>
        <end position="108"/>
    </location>
</feature>
<reference evidence="2" key="1">
    <citation type="journal article" date="2020" name="Nat. Commun.">
        <title>Large-scale genome sequencing of mycorrhizal fungi provides insights into the early evolution of symbiotic traits.</title>
        <authorList>
            <person name="Miyauchi S."/>
            <person name="Kiss E."/>
            <person name="Kuo A."/>
            <person name="Drula E."/>
            <person name="Kohler A."/>
            <person name="Sanchez-Garcia M."/>
            <person name="Morin E."/>
            <person name="Andreopoulos B."/>
            <person name="Barry K.W."/>
            <person name="Bonito G."/>
            <person name="Buee M."/>
            <person name="Carver A."/>
            <person name="Chen C."/>
            <person name="Cichocki N."/>
            <person name="Clum A."/>
            <person name="Culley D."/>
            <person name="Crous P.W."/>
            <person name="Fauchery L."/>
            <person name="Girlanda M."/>
            <person name="Hayes R.D."/>
            <person name="Keri Z."/>
            <person name="LaButti K."/>
            <person name="Lipzen A."/>
            <person name="Lombard V."/>
            <person name="Magnuson J."/>
            <person name="Maillard F."/>
            <person name="Murat C."/>
            <person name="Nolan M."/>
            <person name="Ohm R.A."/>
            <person name="Pangilinan J."/>
            <person name="Pereira M.F."/>
            <person name="Perotto S."/>
            <person name="Peter M."/>
            <person name="Pfister S."/>
            <person name="Riley R."/>
            <person name="Sitrit Y."/>
            <person name="Stielow J.B."/>
            <person name="Szollosi G."/>
            <person name="Zifcakova L."/>
            <person name="Stursova M."/>
            <person name="Spatafora J.W."/>
            <person name="Tedersoo L."/>
            <person name="Vaario L.M."/>
            <person name="Yamada A."/>
            <person name="Yan M."/>
            <person name="Wang P."/>
            <person name="Xu J."/>
            <person name="Bruns T."/>
            <person name="Baldrian P."/>
            <person name="Vilgalys R."/>
            <person name="Dunand C."/>
            <person name="Henrissat B."/>
            <person name="Grigoriev I.V."/>
            <person name="Hibbett D."/>
            <person name="Nagy L.G."/>
            <person name="Martin F.M."/>
        </authorList>
    </citation>
    <scope>NUCLEOTIDE SEQUENCE</scope>
    <source>
        <strain evidence="2">UP504</strain>
    </source>
</reference>
<gene>
    <name evidence="2" type="ORF">BS47DRAFT_1387877</name>
</gene>
<proteinExistence type="predicted"/>
<evidence type="ECO:0000313" key="2">
    <source>
        <dbReference type="EMBL" id="KAF9519953.1"/>
    </source>
</evidence>